<comment type="caution">
    <text evidence="4">The sequence shown here is derived from an EMBL/GenBank/DDBJ whole genome shotgun (WGS) entry which is preliminary data.</text>
</comment>
<protein>
    <recommendedName>
        <fullName evidence="3">FAS1 domain-containing protein</fullName>
    </recommendedName>
</protein>
<evidence type="ECO:0000256" key="1">
    <source>
        <dbReference type="SAM" id="MobiDB-lite"/>
    </source>
</evidence>
<name>A0ABR3XR89_9PEZI</name>
<sequence>MKQVSLLAFTTLASSFILPQAEFFRDEPVDDSSGGAFLLSLERESASAQPVLNQAEADFHAQFGASRFEDDEDVAPLADHPGHGPPRHGHPRSNLTIYQFISQNNYTTKFAKLVDQHDSVVKLLNSTDANYTLFVPIDSAFEHIPPHHKDPSKELIEAFLRYHIAPGLFPFHHLLTRTKTLPTALDAPALDGRPQRLRVGLGLHPPGPQVNFFSRIVGGEPALANGIVYGVHRIVVPPLPARALFDLVPSQFSTLLLAYQRTDFDAVLSKAGIVRGSTIFAPTNGAFAALGPRANAFLFATEKGKKYLAALLKYQVVANETLYSDAFYGDDSSSSELPRRKRFHVDLPTLLDDKAVSVDVARFGAFVRVVVNGGVGVVVPDVVARDGVVQVVGRVPIPPHKHHRGREESLEGEISVEELKERLADYVEEDRQEEGLQGVDEGHFEDL</sequence>
<dbReference type="SUPFAM" id="SSF82153">
    <property type="entry name" value="FAS1 domain"/>
    <property type="match status" value="2"/>
</dbReference>
<dbReference type="InterPro" id="IPR050904">
    <property type="entry name" value="Adhesion/Biosynth-related"/>
</dbReference>
<feature type="signal peptide" evidence="2">
    <location>
        <begin position="1"/>
        <end position="15"/>
    </location>
</feature>
<dbReference type="PROSITE" id="PS50213">
    <property type="entry name" value="FAS1"/>
    <property type="match status" value="2"/>
</dbReference>
<evidence type="ECO:0000313" key="5">
    <source>
        <dbReference type="Proteomes" id="UP001586593"/>
    </source>
</evidence>
<gene>
    <name evidence="4" type="ORF">VTK73DRAFT_8008</name>
</gene>
<accession>A0ABR3XR89</accession>
<dbReference type="EMBL" id="JAZHXJ010000055">
    <property type="protein sequence ID" value="KAL1878128.1"/>
    <property type="molecule type" value="Genomic_DNA"/>
</dbReference>
<dbReference type="SMART" id="SM00554">
    <property type="entry name" value="FAS1"/>
    <property type="match status" value="2"/>
</dbReference>
<proteinExistence type="predicted"/>
<evidence type="ECO:0000256" key="2">
    <source>
        <dbReference type="SAM" id="SignalP"/>
    </source>
</evidence>
<evidence type="ECO:0000313" key="4">
    <source>
        <dbReference type="EMBL" id="KAL1878128.1"/>
    </source>
</evidence>
<dbReference type="Pfam" id="PF02469">
    <property type="entry name" value="Fasciclin"/>
    <property type="match status" value="2"/>
</dbReference>
<feature type="region of interest" description="Disordered" evidence="1">
    <location>
        <begin position="73"/>
        <end position="92"/>
    </location>
</feature>
<reference evidence="4 5" key="1">
    <citation type="journal article" date="2024" name="Commun. Biol.">
        <title>Comparative genomic analysis of thermophilic fungi reveals convergent evolutionary adaptations and gene losses.</title>
        <authorList>
            <person name="Steindorff A.S."/>
            <person name="Aguilar-Pontes M.V."/>
            <person name="Robinson A.J."/>
            <person name="Andreopoulos B."/>
            <person name="LaButti K."/>
            <person name="Kuo A."/>
            <person name="Mondo S."/>
            <person name="Riley R."/>
            <person name="Otillar R."/>
            <person name="Haridas S."/>
            <person name="Lipzen A."/>
            <person name="Grimwood J."/>
            <person name="Schmutz J."/>
            <person name="Clum A."/>
            <person name="Reid I.D."/>
            <person name="Moisan M.C."/>
            <person name="Butler G."/>
            <person name="Nguyen T.T.M."/>
            <person name="Dewar K."/>
            <person name="Conant G."/>
            <person name="Drula E."/>
            <person name="Henrissat B."/>
            <person name="Hansel C."/>
            <person name="Singer S."/>
            <person name="Hutchinson M.I."/>
            <person name="de Vries R.P."/>
            <person name="Natvig D.O."/>
            <person name="Powell A.J."/>
            <person name="Tsang A."/>
            <person name="Grigoriev I.V."/>
        </authorList>
    </citation>
    <scope>NUCLEOTIDE SEQUENCE [LARGE SCALE GENOMIC DNA]</scope>
    <source>
        <strain evidence="4 5">ATCC 24622</strain>
    </source>
</reference>
<feature type="domain" description="FAS1" evidence="3">
    <location>
        <begin position="94"/>
        <end position="235"/>
    </location>
</feature>
<dbReference type="InterPro" id="IPR000782">
    <property type="entry name" value="FAS1_domain"/>
</dbReference>
<feature type="chain" id="PRO_5045717652" description="FAS1 domain-containing protein" evidence="2">
    <location>
        <begin position="16"/>
        <end position="447"/>
    </location>
</feature>
<evidence type="ECO:0000259" key="3">
    <source>
        <dbReference type="PROSITE" id="PS50213"/>
    </source>
</evidence>
<feature type="domain" description="FAS1" evidence="3">
    <location>
        <begin position="239"/>
        <end position="396"/>
    </location>
</feature>
<dbReference type="InterPro" id="IPR036378">
    <property type="entry name" value="FAS1_dom_sf"/>
</dbReference>
<keyword evidence="5" id="KW-1185">Reference proteome</keyword>
<keyword evidence="2" id="KW-0732">Signal</keyword>
<dbReference type="Gene3D" id="2.30.180.10">
    <property type="entry name" value="FAS1 domain"/>
    <property type="match status" value="2"/>
</dbReference>
<dbReference type="PANTHER" id="PTHR10900">
    <property type="entry name" value="PERIOSTIN-RELATED"/>
    <property type="match status" value="1"/>
</dbReference>
<dbReference type="Proteomes" id="UP001586593">
    <property type="component" value="Unassembled WGS sequence"/>
</dbReference>
<dbReference type="PANTHER" id="PTHR10900:SF125">
    <property type="entry name" value="FAS1 DOMAIN-CONTAINING PROTEIN YLR001C"/>
    <property type="match status" value="1"/>
</dbReference>
<organism evidence="4 5">
    <name type="scientific">Phialemonium thermophilum</name>
    <dbReference type="NCBI Taxonomy" id="223376"/>
    <lineage>
        <taxon>Eukaryota</taxon>
        <taxon>Fungi</taxon>
        <taxon>Dikarya</taxon>
        <taxon>Ascomycota</taxon>
        <taxon>Pezizomycotina</taxon>
        <taxon>Sordariomycetes</taxon>
        <taxon>Sordariomycetidae</taxon>
        <taxon>Cephalothecales</taxon>
        <taxon>Cephalothecaceae</taxon>
        <taxon>Phialemonium</taxon>
    </lineage>
</organism>